<keyword evidence="3" id="KW-0547">Nucleotide-binding</keyword>
<dbReference type="PROSITE" id="PS50862">
    <property type="entry name" value="AA_TRNA_LIGASE_II"/>
    <property type="match status" value="1"/>
</dbReference>
<evidence type="ECO:0000259" key="9">
    <source>
        <dbReference type="PROSITE" id="PS50862"/>
    </source>
</evidence>
<reference evidence="10" key="1">
    <citation type="journal article" date="2012" name="PLoS ONE">
        <title>Gene sets for utilization of primary and secondary nutrition supplies in the distal gut of endangered iberian lynx.</title>
        <authorList>
            <person name="Alcaide M."/>
            <person name="Messina E."/>
            <person name="Richter M."/>
            <person name="Bargiela R."/>
            <person name="Peplies J."/>
            <person name="Huws S.A."/>
            <person name="Newbold C.J."/>
            <person name="Golyshin P.N."/>
            <person name="Simon M.A."/>
            <person name="Lopez G."/>
            <person name="Yakimov M.M."/>
            <person name="Ferrer M."/>
        </authorList>
    </citation>
    <scope>NUCLEOTIDE SEQUENCE</scope>
</reference>
<evidence type="ECO:0000256" key="5">
    <source>
        <dbReference type="ARBA" id="ARBA00022917"/>
    </source>
</evidence>
<dbReference type="GO" id="GO:0017101">
    <property type="term" value="C:aminoacyl-tRNA synthetase multienzyme complex"/>
    <property type="evidence" value="ECO:0007669"/>
    <property type="project" value="TreeGrafter"/>
</dbReference>
<dbReference type="GO" id="GO:0005524">
    <property type="term" value="F:ATP binding"/>
    <property type="evidence" value="ECO:0007669"/>
    <property type="project" value="UniProtKB-KW"/>
</dbReference>
<evidence type="ECO:0000256" key="7">
    <source>
        <dbReference type="ARBA" id="ARBA00029731"/>
    </source>
</evidence>
<dbReference type="PANTHER" id="PTHR43382:SF2">
    <property type="entry name" value="BIFUNCTIONAL GLUTAMATE_PROLINE--TRNA LIGASE"/>
    <property type="match status" value="1"/>
</dbReference>
<gene>
    <name evidence="10" type="ORF">EVA_07610</name>
</gene>
<evidence type="ECO:0000256" key="1">
    <source>
        <dbReference type="ARBA" id="ARBA00012831"/>
    </source>
</evidence>
<dbReference type="InterPro" id="IPR006195">
    <property type="entry name" value="aa-tRNA-synth_II"/>
</dbReference>
<keyword evidence="5" id="KW-0648">Protein biosynthesis</keyword>
<dbReference type="AlphaFoldDB" id="J9GPF4"/>
<dbReference type="InterPro" id="IPR033721">
    <property type="entry name" value="ProRS_core_arch_euk"/>
</dbReference>
<dbReference type="PANTHER" id="PTHR43382">
    <property type="entry name" value="PROLYL-TRNA SYNTHETASE"/>
    <property type="match status" value="1"/>
</dbReference>
<dbReference type="NCBIfam" id="TIGR00408">
    <property type="entry name" value="proS_fam_I"/>
    <property type="match status" value="1"/>
</dbReference>
<dbReference type="InterPro" id="IPR004499">
    <property type="entry name" value="Pro-tRNA-ligase_IIa_arc-type"/>
</dbReference>
<evidence type="ECO:0000313" key="10">
    <source>
        <dbReference type="EMBL" id="EJX04283.1"/>
    </source>
</evidence>
<dbReference type="GO" id="GO:0005737">
    <property type="term" value="C:cytoplasm"/>
    <property type="evidence" value="ECO:0007669"/>
    <property type="project" value="InterPro"/>
</dbReference>
<sequence>MEVDFAQWFTDVCTKAELVDYSGVKGCYILRPYGYAIWENIQGILDKMLKRDGHENVSMPMLIPESLLQKEKDHVEGFAPECAWVTMGGSEELQERLCIRPTSETLFCEHWSHVVHSWRDLPMKYNQWCSVLRWEKTTRPFLRGREFLWQEGHTLHATAEEAKRETLNMLEVYADLCENYLAMPVIRGVKTQKEKFAGAENTYTIECMMHDKKALQSGTSHYFGDGFAKQFDITFTDKDNKQKYPFQTSWGMSTRIIGGIIMTHGDNNGLVLPPQIAPIQVVVVPVAQHKDGVIEAATALYENLKANGIKS</sequence>
<dbReference type="SUPFAM" id="SSF55681">
    <property type="entry name" value="Class II aaRS and biotin synthetases"/>
    <property type="match status" value="1"/>
</dbReference>
<dbReference type="CDD" id="cd00778">
    <property type="entry name" value="ProRS_core_arch_euk"/>
    <property type="match status" value="1"/>
</dbReference>
<organism evidence="10">
    <name type="scientific">gut metagenome</name>
    <dbReference type="NCBI Taxonomy" id="749906"/>
    <lineage>
        <taxon>unclassified sequences</taxon>
        <taxon>metagenomes</taxon>
        <taxon>organismal metagenomes</taxon>
    </lineage>
</organism>
<dbReference type="InterPro" id="IPR002316">
    <property type="entry name" value="Pro-tRNA-ligase_IIa"/>
</dbReference>
<dbReference type="EC" id="6.1.1.15" evidence="1"/>
<evidence type="ECO:0000256" key="3">
    <source>
        <dbReference type="ARBA" id="ARBA00022741"/>
    </source>
</evidence>
<dbReference type="SUPFAM" id="SSF52954">
    <property type="entry name" value="Class II aaRS ABD-related"/>
    <property type="match status" value="1"/>
</dbReference>
<protein>
    <recommendedName>
        <fullName evidence="1">proline--tRNA ligase</fullName>
        <ecNumber evidence="1">6.1.1.15</ecNumber>
    </recommendedName>
    <alternativeName>
        <fullName evidence="7">Prolyl-tRNA synthetase</fullName>
    </alternativeName>
</protein>
<dbReference type="FunFam" id="3.30.930.10:FF:000037">
    <property type="entry name" value="Proline--tRNA ligase"/>
    <property type="match status" value="1"/>
</dbReference>
<dbReference type="InterPro" id="IPR045864">
    <property type="entry name" value="aa-tRNA-synth_II/BPL/LPL"/>
</dbReference>
<evidence type="ECO:0000256" key="2">
    <source>
        <dbReference type="ARBA" id="ARBA00022598"/>
    </source>
</evidence>
<comment type="caution">
    <text evidence="10">The sequence shown here is derived from an EMBL/GenBank/DDBJ whole genome shotgun (WGS) entry which is preliminary data.</text>
</comment>
<dbReference type="GO" id="GO:0006433">
    <property type="term" value="P:prolyl-tRNA aminoacylation"/>
    <property type="evidence" value="ECO:0007669"/>
    <property type="project" value="InterPro"/>
</dbReference>
<evidence type="ECO:0000256" key="8">
    <source>
        <dbReference type="ARBA" id="ARBA00047671"/>
    </source>
</evidence>
<dbReference type="InterPro" id="IPR036621">
    <property type="entry name" value="Anticodon-bd_dom_sf"/>
</dbReference>
<proteinExistence type="predicted"/>
<dbReference type="InterPro" id="IPR002314">
    <property type="entry name" value="aa-tRNA-synt_IIb"/>
</dbReference>
<comment type="catalytic activity">
    <reaction evidence="8">
        <text>tRNA(Pro) + L-proline + ATP = L-prolyl-tRNA(Pro) + AMP + diphosphate</text>
        <dbReference type="Rhea" id="RHEA:14305"/>
        <dbReference type="Rhea" id="RHEA-COMP:9700"/>
        <dbReference type="Rhea" id="RHEA-COMP:9702"/>
        <dbReference type="ChEBI" id="CHEBI:30616"/>
        <dbReference type="ChEBI" id="CHEBI:33019"/>
        <dbReference type="ChEBI" id="CHEBI:60039"/>
        <dbReference type="ChEBI" id="CHEBI:78442"/>
        <dbReference type="ChEBI" id="CHEBI:78532"/>
        <dbReference type="ChEBI" id="CHEBI:456215"/>
        <dbReference type="EC" id="6.1.1.15"/>
    </reaction>
</comment>
<keyword evidence="4" id="KW-0067">ATP-binding</keyword>
<evidence type="ECO:0000256" key="6">
    <source>
        <dbReference type="ARBA" id="ARBA00023146"/>
    </source>
</evidence>
<feature type="domain" description="Aminoacyl-transfer RNA synthetases class-II family profile" evidence="9">
    <location>
        <begin position="26"/>
        <end position="273"/>
    </location>
</feature>
<dbReference type="EMBL" id="AMCI01001866">
    <property type="protein sequence ID" value="EJX04283.1"/>
    <property type="molecule type" value="Genomic_DNA"/>
</dbReference>
<dbReference type="Gene3D" id="3.30.930.10">
    <property type="entry name" value="Bira Bifunctional Protein, Domain 2"/>
    <property type="match status" value="1"/>
</dbReference>
<keyword evidence="2 10" id="KW-0436">Ligase</keyword>
<keyword evidence="6" id="KW-0030">Aminoacyl-tRNA synthetase</keyword>
<dbReference type="PRINTS" id="PR01046">
    <property type="entry name" value="TRNASYNTHPRO"/>
</dbReference>
<dbReference type="GO" id="GO:0004827">
    <property type="term" value="F:proline-tRNA ligase activity"/>
    <property type="evidence" value="ECO:0007669"/>
    <property type="project" value="UniProtKB-EC"/>
</dbReference>
<name>J9GPF4_9ZZZZ</name>
<accession>J9GPF4</accession>
<dbReference type="Pfam" id="PF00587">
    <property type="entry name" value="tRNA-synt_2b"/>
    <property type="match status" value="1"/>
</dbReference>
<evidence type="ECO:0000256" key="4">
    <source>
        <dbReference type="ARBA" id="ARBA00022840"/>
    </source>
</evidence>
<dbReference type="Gene3D" id="3.40.50.800">
    <property type="entry name" value="Anticodon-binding domain"/>
    <property type="match status" value="1"/>
</dbReference>